<evidence type="ECO:0000313" key="3">
    <source>
        <dbReference type="Proteomes" id="UP000015106"/>
    </source>
</evidence>
<dbReference type="AlphaFoldDB" id="A0A8R7VGG9"/>
<feature type="region of interest" description="Disordered" evidence="1">
    <location>
        <begin position="39"/>
        <end position="103"/>
    </location>
</feature>
<dbReference type="EnsemblPlants" id="TuG1812U0000110900.01.T01">
    <property type="protein sequence ID" value="TuG1812U0000110900.01.T01.s_cds2293"/>
    <property type="gene ID" value="TuG1812U0000110900.01"/>
</dbReference>
<feature type="compositionally biased region" description="Low complexity" evidence="1">
    <location>
        <begin position="39"/>
        <end position="66"/>
    </location>
</feature>
<reference evidence="2" key="2">
    <citation type="submission" date="2018-03" db="EMBL/GenBank/DDBJ databases">
        <title>The Triticum urartu genome reveals the dynamic nature of wheat genome evolution.</title>
        <authorList>
            <person name="Ling H."/>
            <person name="Ma B."/>
            <person name="Shi X."/>
            <person name="Liu H."/>
            <person name="Dong L."/>
            <person name="Sun H."/>
            <person name="Cao Y."/>
            <person name="Gao Q."/>
            <person name="Zheng S."/>
            <person name="Li Y."/>
            <person name="Yu Y."/>
            <person name="Du H."/>
            <person name="Qi M."/>
            <person name="Li Y."/>
            <person name="Yu H."/>
            <person name="Cui Y."/>
            <person name="Wang N."/>
            <person name="Chen C."/>
            <person name="Wu H."/>
            <person name="Zhao Y."/>
            <person name="Zhang J."/>
            <person name="Li Y."/>
            <person name="Zhou W."/>
            <person name="Zhang B."/>
            <person name="Hu W."/>
            <person name="Eijk M."/>
            <person name="Tang J."/>
            <person name="Witsenboer H."/>
            <person name="Zhao S."/>
            <person name="Li Z."/>
            <person name="Zhang A."/>
            <person name="Wang D."/>
            <person name="Liang C."/>
        </authorList>
    </citation>
    <scope>NUCLEOTIDE SEQUENCE [LARGE SCALE GENOMIC DNA]</scope>
    <source>
        <strain evidence="2">cv. G1812</strain>
    </source>
</reference>
<proteinExistence type="predicted"/>
<dbReference type="Gramene" id="TuG1812U0000110900.01.T01">
    <property type="protein sequence ID" value="TuG1812U0000110900.01.T01.s_cds2293"/>
    <property type="gene ID" value="TuG1812U0000110900.01"/>
</dbReference>
<keyword evidence="3" id="KW-1185">Reference proteome</keyword>
<dbReference type="Gramene" id="TuG1812G0600003361.01.T01">
    <property type="protein sequence ID" value="TuG1812G0600003361.01.T01.cds313121"/>
    <property type="gene ID" value="TuG1812G0600003361.01"/>
</dbReference>
<reference evidence="3" key="1">
    <citation type="journal article" date="2013" name="Nature">
        <title>Draft genome of the wheat A-genome progenitor Triticum urartu.</title>
        <authorList>
            <person name="Ling H.Q."/>
            <person name="Zhao S."/>
            <person name="Liu D."/>
            <person name="Wang J."/>
            <person name="Sun H."/>
            <person name="Zhang C."/>
            <person name="Fan H."/>
            <person name="Li D."/>
            <person name="Dong L."/>
            <person name="Tao Y."/>
            <person name="Gao C."/>
            <person name="Wu H."/>
            <person name="Li Y."/>
            <person name="Cui Y."/>
            <person name="Guo X."/>
            <person name="Zheng S."/>
            <person name="Wang B."/>
            <person name="Yu K."/>
            <person name="Liang Q."/>
            <person name="Yang W."/>
            <person name="Lou X."/>
            <person name="Chen J."/>
            <person name="Feng M."/>
            <person name="Jian J."/>
            <person name="Zhang X."/>
            <person name="Luo G."/>
            <person name="Jiang Y."/>
            <person name="Liu J."/>
            <person name="Wang Z."/>
            <person name="Sha Y."/>
            <person name="Zhang B."/>
            <person name="Wu H."/>
            <person name="Tang D."/>
            <person name="Shen Q."/>
            <person name="Xue P."/>
            <person name="Zou S."/>
            <person name="Wang X."/>
            <person name="Liu X."/>
            <person name="Wang F."/>
            <person name="Yang Y."/>
            <person name="An X."/>
            <person name="Dong Z."/>
            <person name="Zhang K."/>
            <person name="Zhang X."/>
            <person name="Luo M.C."/>
            <person name="Dvorak J."/>
            <person name="Tong Y."/>
            <person name="Wang J."/>
            <person name="Yang H."/>
            <person name="Li Z."/>
            <person name="Wang D."/>
            <person name="Zhang A."/>
            <person name="Wang J."/>
        </authorList>
    </citation>
    <scope>NUCLEOTIDE SEQUENCE</scope>
    <source>
        <strain evidence="3">cv. G1812</strain>
    </source>
</reference>
<evidence type="ECO:0000256" key="1">
    <source>
        <dbReference type="SAM" id="MobiDB-lite"/>
    </source>
</evidence>
<sequence>MSQTTCRRLGGNSLLGLSGIANGVHTRLLPDISEPSPCCGSLGELSLGGPSSRAGNSASSAASEESSVLRMSLPPRQAPSSSLCSSSTSSFDPTESQRGDHDI</sequence>
<evidence type="ECO:0000313" key="2">
    <source>
        <dbReference type="EnsemblPlants" id="TuG1812U0000110900.01.T01.s_cds2293"/>
    </source>
</evidence>
<reference evidence="2" key="3">
    <citation type="submission" date="2022-06" db="UniProtKB">
        <authorList>
            <consortium name="EnsemblPlants"/>
        </authorList>
    </citation>
    <scope>IDENTIFICATION</scope>
</reference>
<feature type="compositionally biased region" description="Low complexity" evidence="1">
    <location>
        <begin position="80"/>
        <end position="90"/>
    </location>
</feature>
<name>A0A8R7VGG9_TRIUA</name>
<organism evidence="2 3">
    <name type="scientific">Triticum urartu</name>
    <name type="common">Red wild einkorn</name>
    <name type="synonym">Crithodium urartu</name>
    <dbReference type="NCBI Taxonomy" id="4572"/>
    <lineage>
        <taxon>Eukaryota</taxon>
        <taxon>Viridiplantae</taxon>
        <taxon>Streptophyta</taxon>
        <taxon>Embryophyta</taxon>
        <taxon>Tracheophyta</taxon>
        <taxon>Spermatophyta</taxon>
        <taxon>Magnoliopsida</taxon>
        <taxon>Liliopsida</taxon>
        <taxon>Poales</taxon>
        <taxon>Poaceae</taxon>
        <taxon>BOP clade</taxon>
        <taxon>Pooideae</taxon>
        <taxon>Triticodae</taxon>
        <taxon>Triticeae</taxon>
        <taxon>Triticinae</taxon>
        <taxon>Triticum</taxon>
    </lineage>
</organism>
<dbReference type="Proteomes" id="UP000015106">
    <property type="component" value="Chromosome 6"/>
</dbReference>
<accession>A0A8R7VGG9</accession>
<dbReference type="EnsemblPlants" id="TuG1812G0600003361.01.T01">
    <property type="protein sequence ID" value="TuG1812G0600003361.01.T01.cds313121"/>
    <property type="gene ID" value="TuG1812G0600003361.01"/>
</dbReference>
<protein>
    <submittedName>
        <fullName evidence="2">Uncharacterized protein</fullName>
    </submittedName>
</protein>